<reference evidence="8" key="1">
    <citation type="submission" date="2020-03" db="EMBL/GenBank/DDBJ databases">
        <title>Five strains of Vibrio campbellii isolated from Mariana Trench.</title>
        <authorList>
            <person name="Liang J."/>
            <person name="Zhang X.-H."/>
        </authorList>
    </citation>
    <scope>NUCLEOTIDE SEQUENCE</scope>
    <source>
        <strain evidence="8">LJC014</strain>
    </source>
</reference>
<evidence type="ECO:0000256" key="6">
    <source>
        <dbReference type="ARBA" id="ARBA00023136"/>
    </source>
</evidence>
<evidence type="ECO:0000256" key="4">
    <source>
        <dbReference type="ARBA" id="ARBA00022692"/>
    </source>
</evidence>
<dbReference type="NCBIfam" id="NF007812">
    <property type="entry name" value="PRK10520.1"/>
    <property type="match status" value="1"/>
</dbReference>
<feature type="transmembrane region" description="Helical" evidence="7">
    <location>
        <begin position="40"/>
        <end position="64"/>
    </location>
</feature>
<organism evidence="8 9">
    <name type="scientific">Vibrio campbellii</name>
    <dbReference type="NCBI Taxonomy" id="680"/>
    <lineage>
        <taxon>Bacteria</taxon>
        <taxon>Pseudomonadati</taxon>
        <taxon>Pseudomonadota</taxon>
        <taxon>Gammaproteobacteria</taxon>
        <taxon>Vibrionales</taxon>
        <taxon>Vibrionaceae</taxon>
        <taxon>Vibrio</taxon>
    </lineage>
</organism>
<feature type="transmembrane region" description="Helical" evidence="7">
    <location>
        <begin position="185"/>
        <end position="204"/>
    </location>
</feature>
<evidence type="ECO:0000256" key="7">
    <source>
        <dbReference type="SAM" id="Phobius"/>
    </source>
</evidence>
<dbReference type="PANTHER" id="PTHR30086">
    <property type="entry name" value="ARGININE EXPORTER PROTEIN ARGO"/>
    <property type="match status" value="1"/>
</dbReference>
<gene>
    <name evidence="8" type="primary">rhtB</name>
    <name evidence="8" type="ORF">HB761_22025</name>
</gene>
<feature type="transmembrane region" description="Helical" evidence="7">
    <location>
        <begin position="6"/>
        <end position="28"/>
    </location>
</feature>
<sequence>MDYNLWIAFFIACLMLAISPGAGAINSMSIAMKYGLKTSLIANLGLQCGNVFNITVVGMGLGALLVKSEALFSVIKWVGVGYLIYLGIKKFREVPNLADKKESINTQSSSKLFFQSILVNITNPKSIVFLIALLPQFIVPTYSYHEQLLILGTTLILIDGTVMFGYSLVASRIAKSVQEPKNAVILNRIFGSMFVGAGTLLAFGSRS</sequence>
<feature type="transmembrane region" description="Helical" evidence="7">
    <location>
        <begin position="150"/>
        <end position="173"/>
    </location>
</feature>
<dbReference type="GO" id="GO:0042970">
    <property type="term" value="F:homoserine transmembrane transporter activity"/>
    <property type="evidence" value="ECO:0007669"/>
    <property type="project" value="TreeGrafter"/>
</dbReference>
<accession>A0AAE9N4G6</accession>
<feature type="transmembrane region" description="Helical" evidence="7">
    <location>
        <begin position="127"/>
        <end position="144"/>
    </location>
</feature>
<dbReference type="GO" id="GO:0005886">
    <property type="term" value="C:plasma membrane"/>
    <property type="evidence" value="ECO:0007669"/>
    <property type="project" value="UniProtKB-SubCell"/>
</dbReference>
<dbReference type="PIRSF" id="PIRSF006324">
    <property type="entry name" value="LeuE"/>
    <property type="match status" value="1"/>
</dbReference>
<dbReference type="RefSeq" id="WP_255941576.1">
    <property type="nucleotide sequence ID" value="NZ_CP050468.1"/>
</dbReference>
<dbReference type="Pfam" id="PF01810">
    <property type="entry name" value="LysE"/>
    <property type="match status" value="1"/>
</dbReference>
<keyword evidence="6 7" id="KW-0472">Membrane</keyword>
<evidence type="ECO:0000313" key="9">
    <source>
        <dbReference type="Proteomes" id="UP001058687"/>
    </source>
</evidence>
<keyword evidence="3" id="KW-1003">Cell membrane</keyword>
<dbReference type="PANTHER" id="PTHR30086:SF14">
    <property type="entry name" value="HOMOSERINE_HOMOSERINE LACTONE EFFLUX PROTEIN"/>
    <property type="match status" value="1"/>
</dbReference>
<protein>
    <submittedName>
        <fullName evidence="8">Homoserine/homoserine lactone efflux protein</fullName>
    </submittedName>
</protein>
<evidence type="ECO:0000256" key="2">
    <source>
        <dbReference type="ARBA" id="ARBA00007928"/>
    </source>
</evidence>
<keyword evidence="5 7" id="KW-1133">Transmembrane helix</keyword>
<evidence type="ECO:0000256" key="3">
    <source>
        <dbReference type="ARBA" id="ARBA00022475"/>
    </source>
</evidence>
<name>A0AAE9N4G6_9VIBR</name>
<dbReference type="EMBL" id="CP050468">
    <property type="protein sequence ID" value="UTZ29306.1"/>
    <property type="molecule type" value="Genomic_DNA"/>
</dbReference>
<dbReference type="Proteomes" id="UP001058687">
    <property type="component" value="Chromosome 2"/>
</dbReference>
<proteinExistence type="inferred from homology"/>
<comment type="similarity">
    <text evidence="2">Belongs to the Rht family.</text>
</comment>
<dbReference type="InterPro" id="IPR001123">
    <property type="entry name" value="LeuE-type"/>
</dbReference>
<dbReference type="AlphaFoldDB" id="A0AAE9N4G6"/>
<evidence type="ECO:0000313" key="8">
    <source>
        <dbReference type="EMBL" id="UTZ29306.1"/>
    </source>
</evidence>
<evidence type="ECO:0000256" key="1">
    <source>
        <dbReference type="ARBA" id="ARBA00004651"/>
    </source>
</evidence>
<feature type="transmembrane region" description="Helical" evidence="7">
    <location>
        <begin position="70"/>
        <end position="88"/>
    </location>
</feature>
<evidence type="ECO:0000256" key="5">
    <source>
        <dbReference type="ARBA" id="ARBA00022989"/>
    </source>
</evidence>
<comment type="subcellular location">
    <subcellularLocation>
        <location evidence="1">Cell membrane</location>
        <topology evidence="1">Multi-pass membrane protein</topology>
    </subcellularLocation>
</comment>
<keyword evidence="4 7" id="KW-0812">Transmembrane</keyword>